<dbReference type="Pfam" id="PF00722">
    <property type="entry name" value="Glyco_hydro_16"/>
    <property type="match status" value="1"/>
</dbReference>
<protein>
    <recommendedName>
        <fullName evidence="2">GH16 domain-containing protein</fullName>
    </recommendedName>
</protein>
<keyword evidence="4" id="KW-1185">Reference proteome</keyword>
<comment type="caution">
    <text evidence="3">The sequence shown here is derived from an EMBL/GenBank/DDBJ whole genome shotgun (WGS) entry which is preliminary data.</text>
</comment>
<reference evidence="3 4" key="1">
    <citation type="journal article" date="2024" name="G3 (Bethesda)">
        <title>Genome assembly of Hibiscus sabdariffa L. provides insights into metabolisms of medicinal natural products.</title>
        <authorList>
            <person name="Kim T."/>
        </authorList>
    </citation>
    <scope>NUCLEOTIDE SEQUENCE [LARGE SCALE GENOMIC DNA]</scope>
    <source>
        <strain evidence="3">TK-2024</strain>
        <tissue evidence="3">Old leaves</tissue>
    </source>
</reference>
<dbReference type="InterPro" id="IPR013320">
    <property type="entry name" value="ConA-like_dom_sf"/>
</dbReference>
<dbReference type="PANTHER" id="PTHR35713:SF1">
    <property type="entry name" value="ARGININE_SERINE-RICH-LIKE SPLICING FACTOR"/>
    <property type="match status" value="1"/>
</dbReference>
<dbReference type="SUPFAM" id="SSF49899">
    <property type="entry name" value="Concanavalin A-like lectins/glucanases"/>
    <property type="match status" value="1"/>
</dbReference>
<evidence type="ECO:0000313" key="4">
    <source>
        <dbReference type="Proteomes" id="UP001396334"/>
    </source>
</evidence>
<evidence type="ECO:0000256" key="1">
    <source>
        <dbReference type="SAM" id="MobiDB-lite"/>
    </source>
</evidence>
<dbReference type="Gene3D" id="2.60.120.200">
    <property type="match status" value="1"/>
</dbReference>
<accession>A0ABR2SX11</accession>
<evidence type="ECO:0000313" key="3">
    <source>
        <dbReference type="EMBL" id="KAK9029758.1"/>
    </source>
</evidence>
<evidence type="ECO:0000259" key="2">
    <source>
        <dbReference type="PROSITE" id="PS51762"/>
    </source>
</evidence>
<dbReference type="PROSITE" id="PS51762">
    <property type="entry name" value="GH16_2"/>
    <property type="match status" value="1"/>
</dbReference>
<feature type="compositionally biased region" description="Basic and acidic residues" evidence="1">
    <location>
        <begin position="76"/>
        <end position="89"/>
    </location>
</feature>
<dbReference type="Proteomes" id="UP001396334">
    <property type="component" value="Unassembled WGS sequence"/>
</dbReference>
<feature type="domain" description="GH16" evidence="2">
    <location>
        <begin position="158"/>
        <end position="365"/>
    </location>
</feature>
<dbReference type="EMBL" id="JBBPBN010000011">
    <property type="protein sequence ID" value="KAK9029758.1"/>
    <property type="molecule type" value="Genomic_DNA"/>
</dbReference>
<gene>
    <name evidence="3" type="ORF">V6N11_026860</name>
</gene>
<name>A0ABR2SX11_9ROSI</name>
<feature type="compositionally biased region" description="Acidic residues" evidence="1">
    <location>
        <begin position="109"/>
        <end position="135"/>
    </location>
</feature>
<organism evidence="3 4">
    <name type="scientific">Hibiscus sabdariffa</name>
    <name type="common">roselle</name>
    <dbReference type="NCBI Taxonomy" id="183260"/>
    <lineage>
        <taxon>Eukaryota</taxon>
        <taxon>Viridiplantae</taxon>
        <taxon>Streptophyta</taxon>
        <taxon>Embryophyta</taxon>
        <taxon>Tracheophyta</taxon>
        <taxon>Spermatophyta</taxon>
        <taxon>Magnoliopsida</taxon>
        <taxon>eudicotyledons</taxon>
        <taxon>Gunneridae</taxon>
        <taxon>Pentapetalae</taxon>
        <taxon>rosids</taxon>
        <taxon>malvids</taxon>
        <taxon>Malvales</taxon>
        <taxon>Malvaceae</taxon>
        <taxon>Malvoideae</taxon>
        <taxon>Hibiscus</taxon>
    </lineage>
</organism>
<sequence length="382" mass="43234">MASFICISLSPPSRTLAPPPSSISSSLYTSTSRSGRRSLIFKVSNGRQRARRIRHHVVCMAPEEEKLTRRNPLDFPIEWERPKPGRRPDIFPQFSPMKTPLPPPMPYDPPEEDEEEEEKKEEEEEDPEKEEEPENPDAAAHFLPWVAVLPVILSLAREHFLVSTNPMPATAFIIDSKWFSILSFDEGYNQLFGDDNLAIHRDGKAVHLTLNERTGSTFVSQDLYLHCYFSTSIKLPADYTAGVVMPNGDIFENYDKIGFELLGNIRGKDWRIQTNVNVNGSTGIGREERYNLWFDPADDFQQHTVLWTDSSHHVVRRLTVSELKTKCLNPSLKFPISRLSTLPPPHSTPHVSRTPYVPVSTAAVDVVNLRSGGLGRNHAVLQ</sequence>
<proteinExistence type="predicted"/>
<feature type="region of interest" description="Disordered" evidence="1">
    <location>
        <begin position="76"/>
        <end position="136"/>
    </location>
</feature>
<dbReference type="PANTHER" id="PTHR35713">
    <property type="entry name" value="ARGININE/SERINE-RICH-LIKE SPLICING FACTOR"/>
    <property type="match status" value="1"/>
</dbReference>
<feature type="compositionally biased region" description="Pro residues" evidence="1">
    <location>
        <begin position="99"/>
        <end position="108"/>
    </location>
</feature>
<dbReference type="InterPro" id="IPR000757">
    <property type="entry name" value="Beta-glucanase-like"/>
</dbReference>